<feature type="transmembrane region" description="Helical" evidence="1">
    <location>
        <begin position="31"/>
        <end position="53"/>
    </location>
</feature>
<feature type="transmembrane region" description="Helical" evidence="1">
    <location>
        <begin position="65"/>
        <end position="83"/>
    </location>
</feature>
<keyword evidence="1" id="KW-0472">Membrane</keyword>
<feature type="transmembrane region" description="Helical" evidence="1">
    <location>
        <begin position="170"/>
        <end position="187"/>
    </location>
</feature>
<evidence type="ECO:0000313" key="3">
    <source>
        <dbReference type="EMBL" id="MED4403787.1"/>
    </source>
</evidence>
<name>A0ABU6P531_9BACI</name>
<dbReference type="PANTHER" id="PTHR36834:SF1">
    <property type="entry name" value="INTEGRAL MEMBRANE PROTEIN"/>
    <property type="match status" value="1"/>
</dbReference>
<dbReference type="InterPro" id="IPR006976">
    <property type="entry name" value="VanZ-like"/>
</dbReference>
<dbReference type="RefSeq" id="WP_066232286.1">
    <property type="nucleotide sequence ID" value="NZ_JARTFQ010000006.1"/>
</dbReference>
<keyword evidence="4" id="KW-1185">Reference proteome</keyword>
<feature type="transmembrane region" description="Helical" evidence="1">
    <location>
        <begin position="7"/>
        <end position="25"/>
    </location>
</feature>
<comment type="caution">
    <text evidence="3">The sequence shown here is derived from an EMBL/GenBank/DDBJ whole genome shotgun (WGS) entry which is preliminary data.</text>
</comment>
<dbReference type="PANTHER" id="PTHR36834">
    <property type="entry name" value="MEMBRANE PROTEIN-RELATED"/>
    <property type="match status" value="1"/>
</dbReference>
<evidence type="ECO:0000313" key="4">
    <source>
        <dbReference type="Proteomes" id="UP001342826"/>
    </source>
</evidence>
<evidence type="ECO:0000256" key="1">
    <source>
        <dbReference type="SAM" id="Phobius"/>
    </source>
</evidence>
<feature type="transmembrane region" description="Helical" evidence="1">
    <location>
        <begin position="139"/>
        <end position="158"/>
    </location>
</feature>
<evidence type="ECO:0000259" key="2">
    <source>
        <dbReference type="Pfam" id="PF04892"/>
    </source>
</evidence>
<protein>
    <submittedName>
        <fullName evidence="3">VanZ family protein</fullName>
    </submittedName>
</protein>
<proteinExistence type="predicted"/>
<dbReference type="Proteomes" id="UP001342826">
    <property type="component" value="Unassembled WGS sequence"/>
</dbReference>
<sequence>MKPKSIIISIILSVTFFLIFSPFLIKLTAYLHPIVLAVVFLCLFIVTLFIVLYIRKESISISFKVLRTGLIIYSIALIILLFFRPNDQTYNSINLIPFATVSFYLAGKVNFLVAFYNLTANIGLFIPYGIYFMLKKRRYEILILLPLLSIVSIELLQFVTNRGSLDIDDLILNMIGVFTGYLCFPLFKKIIIVNNVSG</sequence>
<feature type="domain" description="VanZ-like" evidence="2">
    <location>
        <begin position="71"/>
        <end position="187"/>
    </location>
</feature>
<dbReference type="InterPro" id="IPR053150">
    <property type="entry name" value="Teicoplanin_resist-assoc"/>
</dbReference>
<organism evidence="3 4">
    <name type="scientific">Metabacillus fastidiosus</name>
    <dbReference type="NCBI Taxonomy" id="1458"/>
    <lineage>
        <taxon>Bacteria</taxon>
        <taxon>Bacillati</taxon>
        <taxon>Bacillota</taxon>
        <taxon>Bacilli</taxon>
        <taxon>Bacillales</taxon>
        <taxon>Bacillaceae</taxon>
        <taxon>Metabacillus</taxon>
    </lineage>
</organism>
<accession>A0ABU6P531</accession>
<dbReference type="Pfam" id="PF04892">
    <property type="entry name" value="VanZ"/>
    <property type="match status" value="1"/>
</dbReference>
<dbReference type="EMBL" id="JARTFS010000018">
    <property type="protein sequence ID" value="MED4403787.1"/>
    <property type="molecule type" value="Genomic_DNA"/>
</dbReference>
<keyword evidence="1" id="KW-1133">Transmembrane helix</keyword>
<gene>
    <name evidence="3" type="ORF">P9271_20975</name>
</gene>
<keyword evidence="1" id="KW-0812">Transmembrane</keyword>
<reference evidence="3 4" key="1">
    <citation type="submission" date="2023-03" db="EMBL/GenBank/DDBJ databases">
        <title>Bacillus Genome Sequencing.</title>
        <authorList>
            <person name="Dunlap C."/>
        </authorList>
    </citation>
    <scope>NUCLEOTIDE SEQUENCE [LARGE SCALE GENOMIC DNA]</scope>
    <source>
        <strain evidence="3 4">NRS-1717</strain>
    </source>
</reference>
<dbReference type="GeneID" id="301142091"/>